<dbReference type="InterPro" id="IPR029044">
    <property type="entry name" value="Nucleotide-diphossugar_trans"/>
</dbReference>
<dbReference type="GO" id="GO:0000009">
    <property type="term" value="F:alpha-1,6-mannosyltransferase activity"/>
    <property type="evidence" value="ECO:0007669"/>
    <property type="project" value="InterPro"/>
</dbReference>
<name>A0A218ZD67_9HELO</name>
<dbReference type="InterPro" id="IPR007577">
    <property type="entry name" value="GlycoTrfase_DXD_sugar-bd_CS"/>
</dbReference>
<dbReference type="EMBL" id="MZNU01000061">
    <property type="protein sequence ID" value="OWP05704.1"/>
    <property type="molecule type" value="Genomic_DNA"/>
</dbReference>
<keyword evidence="2" id="KW-1133">Transmembrane helix</keyword>
<keyword evidence="2" id="KW-0472">Membrane</keyword>
<evidence type="ECO:0008006" key="5">
    <source>
        <dbReference type="Google" id="ProtNLM"/>
    </source>
</evidence>
<dbReference type="GO" id="GO:0006487">
    <property type="term" value="P:protein N-linked glycosylation"/>
    <property type="evidence" value="ECO:0007669"/>
    <property type="project" value="TreeGrafter"/>
</dbReference>
<sequence>MLLSNRSSQFRQYAASICALLLLVTFGHYYFWTTGSLRRLTSTSAQYNYVSYKNTTKPLVAAPTVTVTAHEVVAPPPHTITIHEFATTISSDPTRPPQVESVPIATSIPQKIWYKSGPKGVSSDAAVWMGTCLERNPYLRREILTDQSGDTYVKALYAHRPDIVSIYLALSVPILKADFLRYLILYAEGGIWSDLDVSCEEIPIEDWIPEQYKKNAGLVVGLEFDSPDWENEENLRCSFASWMIMAKPRSPHLLMVIEDVLQAFIEISEEHKVPISGVTFGMISDVVDVTGPRRLTRSVVKSLELQLKETIGDKNVSGLTEPRLLSDVLILPGNAFAALQNGHPKNQVGIGEFLSQI</sequence>
<comment type="similarity">
    <text evidence="1">Belongs to the glycosyltransferase 32 family.</text>
</comment>
<evidence type="ECO:0000256" key="2">
    <source>
        <dbReference type="SAM" id="Phobius"/>
    </source>
</evidence>
<organism evidence="3 4">
    <name type="scientific">Diplocarpon coronariae</name>
    <dbReference type="NCBI Taxonomy" id="2795749"/>
    <lineage>
        <taxon>Eukaryota</taxon>
        <taxon>Fungi</taxon>
        <taxon>Dikarya</taxon>
        <taxon>Ascomycota</taxon>
        <taxon>Pezizomycotina</taxon>
        <taxon>Leotiomycetes</taxon>
        <taxon>Helotiales</taxon>
        <taxon>Drepanopezizaceae</taxon>
        <taxon>Diplocarpon</taxon>
    </lineage>
</organism>
<keyword evidence="4" id="KW-1185">Reference proteome</keyword>
<evidence type="ECO:0000313" key="4">
    <source>
        <dbReference type="Proteomes" id="UP000242519"/>
    </source>
</evidence>
<dbReference type="InParanoid" id="A0A218ZD67"/>
<accession>A0A218ZD67</accession>
<protein>
    <recommendedName>
        <fullName evidence="5">Initiation-specific alpha-1,6-mannosyltransferase</fullName>
    </recommendedName>
</protein>
<evidence type="ECO:0000256" key="1">
    <source>
        <dbReference type="ARBA" id="ARBA00009003"/>
    </source>
</evidence>
<dbReference type="PANTHER" id="PTHR31834:SF8">
    <property type="entry name" value="TRANSFERASE, PUTATIVE (AFU_ORTHOLOGUE AFUA_6G14040)-RELATED"/>
    <property type="match status" value="1"/>
</dbReference>
<dbReference type="SUPFAM" id="SSF53448">
    <property type="entry name" value="Nucleotide-diphospho-sugar transferases"/>
    <property type="match status" value="1"/>
</dbReference>
<dbReference type="GO" id="GO:0000136">
    <property type="term" value="C:mannan polymerase complex"/>
    <property type="evidence" value="ECO:0007669"/>
    <property type="project" value="TreeGrafter"/>
</dbReference>
<comment type="caution">
    <text evidence="3">The sequence shown here is derived from an EMBL/GenBank/DDBJ whole genome shotgun (WGS) entry which is preliminary data.</text>
</comment>
<gene>
    <name evidence="3" type="ORF">B2J93_1753</name>
</gene>
<feature type="transmembrane region" description="Helical" evidence="2">
    <location>
        <begin position="12"/>
        <end position="32"/>
    </location>
</feature>
<dbReference type="Proteomes" id="UP000242519">
    <property type="component" value="Unassembled WGS sequence"/>
</dbReference>
<reference evidence="3 4" key="1">
    <citation type="submission" date="2017-04" db="EMBL/GenBank/DDBJ databases">
        <title>Draft genome sequence of Marssonina coronaria NL1: causal agent of apple blotch.</title>
        <authorList>
            <person name="Cheng Q."/>
        </authorList>
    </citation>
    <scope>NUCLEOTIDE SEQUENCE [LARGE SCALE GENOMIC DNA]</scope>
    <source>
        <strain evidence="3 4">NL1</strain>
    </source>
</reference>
<keyword evidence="2" id="KW-0812">Transmembrane</keyword>
<dbReference type="AlphaFoldDB" id="A0A218ZD67"/>
<dbReference type="Gene3D" id="3.90.550.20">
    <property type="match status" value="1"/>
</dbReference>
<dbReference type="PANTHER" id="PTHR31834">
    <property type="entry name" value="INITIATION-SPECIFIC ALPHA-1,6-MANNOSYLTRANSFERASE"/>
    <property type="match status" value="1"/>
</dbReference>
<evidence type="ECO:0000313" key="3">
    <source>
        <dbReference type="EMBL" id="OWP05704.1"/>
    </source>
</evidence>
<dbReference type="OrthoDB" id="409543at2759"/>
<proteinExistence type="inferred from homology"/>
<dbReference type="STRING" id="503106.A0A218ZD67"/>
<dbReference type="InterPro" id="IPR039367">
    <property type="entry name" value="Och1-like"/>
</dbReference>
<dbReference type="Pfam" id="PF04488">
    <property type="entry name" value="Gly_transf_sug"/>
    <property type="match status" value="1"/>
</dbReference>